<dbReference type="SUPFAM" id="SSF53850">
    <property type="entry name" value="Periplasmic binding protein-like II"/>
    <property type="match status" value="1"/>
</dbReference>
<dbReference type="PANTHER" id="PTHR30346">
    <property type="entry name" value="TRANSCRIPTIONAL DUAL REGULATOR HCAR-RELATED"/>
    <property type="match status" value="1"/>
</dbReference>
<dbReference type="SUPFAM" id="SSF46785">
    <property type="entry name" value="Winged helix' DNA-binding domain"/>
    <property type="match status" value="1"/>
</dbReference>
<dbReference type="InterPro" id="IPR000847">
    <property type="entry name" value="LysR_HTH_N"/>
</dbReference>
<keyword evidence="3 6" id="KW-0238">DNA-binding</keyword>
<dbReference type="RefSeq" id="WP_132477545.1">
    <property type="nucleotide sequence ID" value="NZ_JBHRVM010000001.1"/>
</dbReference>
<dbReference type="GO" id="GO:0003677">
    <property type="term" value="F:DNA binding"/>
    <property type="evidence" value="ECO:0007669"/>
    <property type="project" value="UniProtKB-KW"/>
</dbReference>
<evidence type="ECO:0000256" key="1">
    <source>
        <dbReference type="ARBA" id="ARBA00009437"/>
    </source>
</evidence>
<comment type="similarity">
    <text evidence="1">Belongs to the LysR transcriptional regulatory family.</text>
</comment>
<proteinExistence type="inferred from homology"/>
<name>A0A4R3V1C0_9BURK</name>
<evidence type="ECO:0000259" key="5">
    <source>
        <dbReference type="PROSITE" id="PS50931"/>
    </source>
</evidence>
<accession>A0A4R3V1C0</accession>
<dbReference type="Proteomes" id="UP000294692">
    <property type="component" value="Unassembled WGS sequence"/>
</dbReference>
<dbReference type="EMBL" id="SMBX01000007">
    <property type="protein sequence ID" value="TCU96064.1"/>
    <property type="molecule type" value="Genomic_DNA"/>
</dbReference>
<reference evidence="6 7" key="1">
    <citation type="submission" date="2019-03" db="EMBL/GenBank/DDBJ databases">
        <title>Genomic Encyclopedia of Type Strains, Phase IV (KMG-IV): sequencing the most valuable type-strain genomes for metagenomic binning, comparative biology and taxonomic classification.</title>
        <authorList>
            <person name="Goeker M."/>
        </authorList>
    </citation>
    <scope>NUCLEOTIDE SEQUENCE [LARGE SCALE GENOMIC DNA]</scope>
    <source>
        <strain evidence="6 7">DSM 100048</strain>
    </source>
</reference>
<dbReference type="Pfam" id="PF03466">
    <property type="entry name" value="LysR_substrate"/>
    <property type="match status" value="1"/>
</dbReference>
<dbReference type="AlphaFoldDB" id="A0A4R3V1C0"/>
<dbReference type="PROSITE" id="PS50931">
    <property type="entry name" value="HTH_LYSR"/>
    <property type="match status" value="1"/>
</dbReference>
<evidence type="ECO:0000256" key="2">
    <source>
        <dbReference type="ARBA" id="ARBA00023015"/>
    </source>
</evidence>
<dbReference type="FunFam" id="1.10.10.10:FF:000001">
    <property type="entry name" value="LysR family transcriptional regulator"/>
    <property type="match status" value="1"/>
</dbReference>
<dbReference type="GO" id="GO:0003700">
    <property type="term" value="F:DNA-binding transcription factor activity"/>
    <property type="evidence" value="ECO:0007669"/>
    <property type="project" value="InterPro"/>
</dbReference>
<dbReference type="Pfam" id="PF00126">
    <property type="entry name" value="HTH_1"/>
    <property type="match status" value="1"/>
</dbReference>
<dbReference type="PRINTS" id="PR00039">
    <property type="entry name" value="HTHLYSR"/>
</dbReference>
<evidence type="ECO:0000313" key="6">
    <source>
        <dbReference type="EMBL" id="TCU96064.1"/>
    </source>
</evidence>
<dbReference type="Gene3D" id="3.40.190.10">
    <property type="entry name" value="Periplasmic binding protein-like II"/>
    <property type="match status" value="2"/>
</dbReference>
<comment type="caution">
    <text evidence="6">The sequence shown here is derived from an EMBL/GenBank/DDBJ whole genome shotgun (WGS) entry which is preliminary data.</text>
</comment>
<dbReference type="GO" id="GO:0032993">
    <property type="term" value="C:protein-DNA complex"/>
    <property type="evidence" value="ECO:0007669"/>
    <property type="project" value="TreeGrafter"/>
</dbReference>
<organism evidence="6 7">
    <name type="scientific">Paracandidimonas soli</name>
    <dbReference type="NCBI Taxonomy" id="1917182"/>
    <lineage>
        <taxon>Bacteria</taxon>
        <taxon>Pseudomonadati</taxon>
        <taxon>Pseudomonadota</taxon>
        <taxon>Betaproteobacteria</taxon>
        <taxon>Burkholderiales</taxon>
        <taxon>Alcaligenaceae</taxon>
        <taxon>Paracandidimonas</taxon>
    </lineage>
</organism>
<dbReference type="InterPro" id="IPR005119">
    <property type="entry name" value="LysR_subst-bd"/>
</dbReference>
<evidence type="ECO:0000256" key="3">
    <source>
        <dbReference type="ARBA" id="ARBA00023125"/>
    </source>
</evidence>
<feature type="domain" description="HTH lysR-type" evidence="5">
    <location>
        <begin position="1"/>
        <end position="58"/>
    </location>
</feature>
<keyword evidence="7" id="KW-1185">Reference proteome</keyword>
<gene>
    <name evidence="6" type="ORF">EV686_107122</name>
</gene>
<dbReference type="PANTHER" id="PTHR30346:SF0">
    <property type="entry name" value="HCA OPERON TRANSCRIPTIONAL ACTIVATOR HCAR"/>
    <property type="match status" value="1"/>
</dbReference>
<evidence type="ECO:0000313" key="7">
    <source>
        <dbReference type="Proteomes" id="UP000294692"/>
    </source>
</evidence>
<dbReference type="Gene3D" id="1.10.10.10">
    <property type="entry name" value="Winged helix-like DNA-binding domain superfamily/Winged helix DNA-binding domain"/>
    <property type="match status" value="1"/>
</dbReference>
<evidence type="ECO:0000256" key="4">
    <source>
        <dbReference type="ARBA" id="ARBA00023163"/>
    </source>
</evidence>
<dbReference type="OrthoDB" id="9157176at2"/>
<dbReference type="InterPro" id="IPR036390">
    <property type="entry name" value="WH_DNA-bd_sf"/>
</dbReference>
<keyword evidence="2" id="KW-0805">Transcription regulation</keyword>
<keyword evidence="4" id="KW-0804">Transcription</keyword>
<protein>
    <submittedName>
        <fullName evidence="6">DNA-binding transcriptional LysR family regulator</fullName>
    </submittedName>
</protein>
<sequence>MNLRQLRYFLALAQDKNFGRAAERLHISQPPLTRQIRALEQSVGAQLFHRTPKGVELTEVGKVLLEEAPNLLAVAQRTQERVQRSAQGLAGRLDIGLFTSSVLDVIPRILTSFHAQRPDVQLGLHTMNKPQQIEALLERRIDIGFNRLVPITPGIRVEVVARERMLVALPKNHALCTHETLSLAELEDQPMIVYPNLPVSGLAQKVAEAFRREERRLHVVQEVEDVLTSLSLVSAGFGVCITTAPAARLGLPNVVYRPLYSPWLPDIELNCLYREGDRSILLNEMLTLIRTIESADADRAAC</sequence>
<dbReference type="InterPro" id="IPR036388">
    <property type="entry name" value="WH-like_DNA-bd_sf"/>
</dbReference>